<feature type="transmembrane region" description="Helical" evidence="5">
    <location>
        <begin position="365"/>
        <end position="391"/>
    </location>
</feature>
<dbReference type="InterPro" id="IPR035906">
    <property type="entry name" value="MetI-like_sf"/>
</dbReference>
<dbReference type="PROSITE" id="PS50928">
    <property type="entry name" value="ABC_TM1"/>
    <property type="match status" value="1"/>
</dbReference>
<dbReference type="GO" id="GO:0055085">
    <property type="term" value="P:transmembrane transport"/>
    <property type="evidence" value="ECO:0007669"/>
    <property type="project" value="InterPro"/>
</dbReference>
<gene>
    <name evidence="7" type="ORF">ENW00_01425</name>
</gene>
<evidence type="ECO:0000256" key="2">
    <source>
        <dbReference type="ARBA" id="ARBA00022692"/>
    </source>
</evidence>
<dbReference type="Gene3D" id="1.10.3720.10">
    <property type="entry name" value="MetI-like"/>
    <property type="match status" value="1"/>
</dbReference>
<evidence type="ECO:0000256" key="3">
    <source>
        <dbReference type="ARBA" id="ARBA00022989"/>
    </source>
</evidence>
<feature type="transmembrane region" description="Helical" evidence="5">
    <location>
        <begin position="303"/>
        <end position="331"/>
    </location>
</feature>
<dbReference type="CDD" id="cd06261">
    <property type="entry name" value="TM_PBP2"/>
    <property type="match status" value="1"/>
</dbReference>
<dbReference type="InterPro" id="IPR000515">
    <property type="entry name" value="MetI-like"/>
</dbReference>
<dbReference type="GO" id="GO:0005886">
    <property type="term" value="C:plasma membrane"/>
    <property type="evidence" value="ECO:0007669"/>
    <property type="project" value="UniProtKB-SubCell"/>
</dbReference>
<comment type="similarity">
    <text evidence="5">Belongs to the binding-protein-dependent transport system permease family.</text>
</comment>
<sequence length="461" mass="52958">MDNMEFTSSYSLKGIIKEVIKSKAGLFSLIIFFILIVLSMYAYLSMPYNEVKTLWNDSQVWLKYPRNAIPSWWALFTRKNLPKNINLKEPKIETISDNPKILKYEYSFSYFYDDFPSEFNIFLKSSYKDTPPILRFYWINSKGDKIFLLEKQQRSETDTFYLANESSIEENLTKYIQDKLGYYPPFPVTTMKGLFIEPNENQSIAKGSYSFIIEVQFSDKSDTIEIEPIIYGKVYGIAGTDHLRRPLELGILWGMPIDLAFGLGASLSITIIHLILATISGWYGGIVDNLIQRLTEIYMLLPFLPLMIMISLFYKLTIWKLLVVLIILSLFGSGIKTQRAMVLQVKTLPYIEAARTYGASNMRIVFLYIIPKILPPVIPGLIISIPSYIFLEAILSLFGVLDPTEPTLGRIIEEAFQNGALYKGFYYWVIEPSIIIILMAISFALLGFVIDKIVNPRLKEI</sequence>
<evidence type="ECO:0000256" key="5">
    <source>
        <dbReference type="RuleBase" id="RU363032"/>
    </source>
</evidence>
<accession>A0A7C3MI12</accession>
<keyword evidence="5" id="KW-0813">Transport</keyword>
<reference evidence="7" key="1">
    <citation type="journal article" date="2020" name="mSystems">
        <title>Genome- and Community-Level Interaction Insights into Carbon Utilization and Element Cycling Functions of Hydrothermarchaeota in Hydrothermal Sediment.</title>
        <authorList>
            <person name="Zhou Z."/>
            <person name="Liu Y."/>
            <person name="Xu W."/>
            <person name="Pan J."/>
            <person name="Luo Z.H."/>
            <person name="Li M."/>
        </authorList>
    </citation>
    <scope>NUCLEOTIDE SEQUENCE [LARGE SCALE GENOMIC DNA]</scope>
    <source>
        <strain evidence="7">SpSt-81</strain>
    </source>
</reference>
<dbReference type="PANTHER" id="PTHR43839:SF1">
    <property type="entry name" value="OPPC IN A BINDING PROTEIN-DEPENDENT TRANSPORT SYSTEM"/>
    <property type="match status" value="1"/>
</dbReference>
<proteinExistence type="inferred from homology"/>
<dbReference type="SUPFAM" id="SSF161098">
    <property type="entry name" value="MetI-like"/>
    <property type="match status" value="1"/>
</dbReference>
<keyword evidence="2 5" id="KW-0812">Transmembrane</keyword>
<comment type="subcellular location">
    <subcellularLocation>
        <location evidence="1 5">Cell membrane</location>
        <topology evidence="1 5">Multi-pass membrane protein</topology>
    </subcellularLocation>
</comment>
<feature type="transmembrane region" description="Helical" evidence="5">
    <location>
        <begin position="259"/>
        <end position="283"/>
    </location>
</feature>
<comment type="caution">
    <text evidence="7">The sequence shown here is derived from an EMBL/GenBank/DDBJ whole genome shotgun (WGS) entry which is preliminary data.</text>
</comment>
<dbReference type="Pfam" id="PF00528">
    <property type="entry name" value="BPD_transp_1"/>
    <property type="match status" value="1"/>
</dbReference>
<dbReference type="PANTHER" id="PTHR43839">
    <property type="entry name" value="OPPC IN A BINDING PROTEIN-DEPENDENT TRANSPORT SYSTEM"/>
    <property type="match status" value="1"/>
</dbReference>
<evidence type="ECO:0000259" key="6">
    <source>
        <dbReference type="PROSITE" id="PS50928"/>
    </source>
</evidence>
<evidence type="ECO:0000313" key="7">
    <source>
        <dbReference type="EMBL" id="HFX12814.1"/>
    </source>
</evidence>
<protein>
    <submittedName>
        <fullName evidence="7">ABC transporter permease</fullName>
    </submittedName>
</protein>
<organism evidence="7">
    <name type="scientific">Dictyoglomus thermophilum</name>
    <dbReference type="NCBI Taxonomy" id="14"/>
    <lineage>
        <taxon>Bacteria</taxon>
        <taxon>Pseudomonadati</taxon>
        <taxon>Dictyoglomota</taxon>
        <taxon>Dictyoglomia</taxon>
        <taxon>Dictyoglomales</taxon>
        <taxon>Dictyoglomaceae</taxon>
        <taxon>Dictyoglomus</taxon>
    </lineage>
</organism>
<evidence type="ECO:0000256" key="4">
    <source>
        <dbReference type="ARBA" id="ARBA00023136"/>
    </source>
</evidence>
<evidence type="ECO:0000256" key="1">
    <source>
        <dbReference type="ARBA" id="ARBA00004651"/>
    </source>
</evidence>
<name>A0A7C3MI12_DICTH</name>
<feature type="transmembrane region" description="Helical" evidence="5">
    <location>
        <begin position="24"/>
        <end position="44"/>
    </location>
</feature>
<keyword evidence="4 5" id="KW-0472">Membrane</keyword>
<dbReference type="AlphaFoldDB" id="A0A7C3MI12"/>
<feature type="domain" description="ABC transmembrane type-1" evidence="6">
    <location>
        <begin position="259"/>
        <end position="447"/>
    </location>
</feature>
<dbReference type="EMBL" id="DTIN01000009">
    <property type="protein sequence ID" value="HFX12814.1"/>
    <property type="molecule type" value="Genomic_DNA"/>
</dbReference>
<feature type="transmembrane region" description="Helical" evidence="5">
    <location>
        <begin position="425"/>
        <end position="450"/>
    </location>
</feature>
<keyword evidence="3 5" id="KW-1133">Transmembrane helix</keyword>